<feature type="domain" description="DUF4143" evidence="2">
    <location>
        <begin position="259"/>
        <end position="416"/>
    </location>
</feature>
<feature type="domain" description="AAA" evidence="1">
    <location>
        <begin position="53"/>
        <end position="183"/>
    </location>
</feature>
<evidence type="ECO:0000259" key="1">
    <source>
        <dbReference type="Pfam" id="PF13173"/>
    </source>
</evidence>
<evidence type="ECO:0000259" key="2">
    <source>
        <dbReference type="Pfam" id="PF13635"/>
    </source>
</evidence>
<gene>
    <name evidence="3" type="ORF">DFP94_11489</name>
</gene>
<dbReference type="Pfam" id="PF13635">
    <property type="entry name" value="DUF4143"/>
    <property type="match status" value="1"/>
</dbReference>
<protein>
    <recommendedName>
        <fullName evidence="5">AAA+ ATPase domain-containing protein</fullName>
    </recommendedName>
</protein>
<accession>A0A369B2I9</accession>
<dbReference type="InterPro" id="IPR025420">
    <property type="entry name" value="DUF4143"/>
</dbReference>
<keyword evidence="4" id="KW-1185">Reference proteome</keyword>
<dbReference type="Pfam" id="PF13173">
    <property type="entry name" value="AAA_14"/>
    <property type="match status" value="1"/>
</dbReference>
<dbReference type="EMBL" id="QPJW01000014">
    <property type="protein sequence ID" value="RCX15641.1"/>
    <property type="molecule type" value="Genomic_DNA"/>
</dbReference>
<evidence type="ECO:0000313" key="4">
    <source>
        <dbReference type="Proteomes" id="UP000253090"/>
    </source>
</evidence>
<dbReference type="AlphaFoldDB" id="A0A369B2I9"/>
<sequence length="482" mass="55758">MKDLITDESVLQVLRGYNKWWETEKVPDDFAKPVKRFAYYEAKQSFEHTTIRRHVILTGPRRVGKSTIMYQTIQDVLETGIPSKNVLYVSFDHPLLKVSEIDRILKVFINNVAFSDNIHLFLDEIQYAHEWNGWLKTIYDNNPTYRVMATGSASPILSDKMPESGVGRWVQIRIPTLSFYEYLELRGIEVPILEEKIKPTALSELSRKELVSLMGNLQPLERHFHRYLLLGGFPEIAQSDDVSYAQRIIREDVVDKVLKRDMVSLFNVRHIDELERIFLYLCMTTGNIIEATTISNNMDITRPTVLKYLNFLELANLIYTGYPVDMVGKKVLKAKPKVYLADAAIRNAVLLQGEEVLQDSDQMGMIVESAVYKHINTFYYNFNPKVGYYRDSSSQKEIDIVVMMPNSKILIEIKYRENPKIKETEAIVEWAKKDRLTAASLLVTKNAEDYGLLDHAPIMRIPAFAFLYLLGHAEKTRFRKPV</sequence>
<dbReference type="InterPro" id="IPR041682">
    <property type="entry name" value="AAA_14"/>
</dbReference>
<dbReference type="Gene3D" id="3.40.50.300">
    <property type="entry name" value="P-loop containing nucleotide triphosphate hydrolases"/>
    <property type="match status" value="1"/>
</dbReference>
<dbReference type="InterPro" id="IPR027417">
    <property type="entry name" value="P-loop_NTPase"/>
</dbReference>
<organism evidence="3 4">
    <name type="scientific">Fontibacillus phaseoli</name>
    <dbReference type="NCBI Taxonomy" id="1416533"/>
    <lineage>
        <taxon>Bacteria</taxon>
        <taxon>Bacillati</taxon>
        <taxon>Bacillota</taxon>
        <taxon>Bacilli</taxon>
        <taxon>Bacillales</taxon>
        <taxon>Paenibacillaceae</taxon>
        <taxon>Fontibacillus</taxon>
    </lineage>
</organism>
<dbReference type="PANTHER" id="PTHR43566:SF1">
    <property type="entry name" value="AAA+ ATPASE DOMAIN-CONTAINING PROTEIN"/>
    <property type="match status" value="1"/>
</dbReference>
<evidence type="ECO:0008006" key="5">
    <source>
        <dbReference type="Google" id="ProtNLM"/>
    </source>
</evidence>
<dbReference type="SUPFAM" id="SSF52540">
    <property type="entry name" value="P-loop containing nucleoside triphosphate hydrolases"/>
    <property type="match status" value="1"/>
</dbReference>
<dbReference type="Proteomes" id="UP000253090">
    <property type="component" value="Unassembled WGS sequence"/>
</dbReference>
<comment type="caution">
    <text evidence="3">The sequence shown here is derived from an EMBL/GenBank/DDBJ whole genome shotgun (WGS) entry which is preliminary data.</text>
</comment>
<evidence type="ECO:0000313" key="3">
    <source>
        <dbReference type="EMBL" id="RCX15641.1"/>
    </source>
</evidence>
<name>A0A369B2I9_9BACL</name>
<proteinExistence type="predicted"/>
<dbReference type="RefSeq" id="WP_114498661.1">
    <property type="nucleotide sequence ID" value="NZ_QPJW01000014.1"/>
</dbReference>
<dbReference type="OrthoDB" id="9801684at2"/>
<dbReference type="PANTHER" id="PTHR43566">
    <property type="entry name" value="CONSERVED PROTEIN"/>
    <property type="match status" value="1"/>
</dbReference>
<reference evidence="3 4" key="1">
    <citation type="submission" date="2018-07" db="EMBL/GenBank/DDBJ databases">
        <title>Genomic Encyclopedia of Type Strains, Phase III (KMG-III): the genomes of soil and plant-associated and newly described type strains.</title>
        <authorList>
            <person name="Whitman W."/>
        </authorList>
    </citation>
    <scope>NUCLEOTIDE SEQUENCE [LARGE SCALE GENOMIC DNA]</scope>
    <source>
        <strain evidence="3 4">CECT 8333</strain>
    </source>
</reference>